<dbReference type="InterPro" id="IPR024983">
    <property type="entry name" value="CHAT_dom"/>
</dbReference>
<dbReference type="AlphaFoldDB" id="A0A9P5N9J6"/>
<proteinExistence type="predicted"/>
<dbReference type="PANTHER" id="PTHR19959:SF119">
    <property type="entry name" value="FUNGAL LIPASE-LIKE DOMAIN-CONTAINING PROTEIN"/>
    <property type="match status" value="1"/>
</dbReference>
<keyword evidence="3" id="KW-1185">Reference proteome</keyword>
<evidence type="ECO:0000259" key="1">
    <source>
        <dbReference type="Pfam" id="PF12770"/>
    </source>
</evidence>
<comment type="caution">
    <text evidence="2">The sequence shown here is derived from an EMBL/GenBank/DDBJ whole genome shotgun (WGS) entry which is preliminary data.</text>
</comment>
<dbReference type="Gene3D" id="1.25.40.10">
    <property type="entry name" value="Tetratricopeptide repeat domain"/>
    <property type="match status" value="2"/>
</dbReference>
<accession>A0A9P5N9J6</accession>
<dbReference type="Pfam" id="PF12770">
    <property type="entry name" value="CHAT"/>
    <property type="match status" value="1"/>
</dbReference>
<feature type="domain" description="CHAT" evidence="1">
    <location>
        <begin position="938"/>
        <end position="1234"/>
    </location>
</feature>
<gene>
    <name evidence="2" type="ORF">CPB84DRAFT_1967481</name>
</gene>
<dbReference type="SUPFAM" id="SSF81901">
    <property type="entry name" value="HCP-like"/>
    <property type="match status" value="1"/>
</dbReference>
<dbReference type="InterPro" id="IPR011990">
    <property type="entry name" value="TPR-like_helical_dom_sf"/>
</dbReference>
<evidence type="ECO:0000313" key="3">
    <source>
        <dbReference type="Proteomes" id="UP000724874"/>
    </source>
</evidence>
<reference evidence="2" key="1">
    <citation type="submission" date="2020-11" db="EMBL/GenBank/DDBJ databases">
        <authorList>
            <consortium name="DOE Joint Genome Institute"/>
            <person name="Ahrendt S."/>
            <person name="Riley R."/>
            <person name="Andreopoulos W."/>
            <person name="LaButti K."/>
            <person name="Pangilinan J."/>
            <person name="Ruiz-duenas F.J."/>
            <person name="Barrasa J.M."/>
            <person name="Sanchez-Garcia M."/>
            <person name="Camarero S."/>
            <person name="Miyauchi S."/>
            <person name="Serrano A."/>
            <person name="Linde D."/>
            <person name="Babiker R."/>
            <person name="Drula E."/>
            <person name="Ayuso-Fernandez I."/>
            <person name="Pacheco R."/>
            <person name="Padilla G."/>
            <person name="Ferreira P."/>
            <person name="Barriuso J."/>
            <person name="Kellner H."/>
            <person name="Castanera R."/>
            <person name="Alfaro M."/>
            <person name="Ramirez L."/>
            <person name="Pisabarro A.G."/>
            <person name="Kuo A."/>
            <person name="Tritt A."/>
            <person name="Lipzen A."/>
            <person name="He G."/>
            <person name="Yan M."/>
            <person name="Ng V."/>
            <person name="Cullen D."/>
            <person name="Martin F."/>
            <person name="Rosso M.-N."/>
            <person name="Henrissat B."/>
            <person name="Hibbett D."/>
            <person name="Martinez A.T."/>
            <person name="Grigoriev I.V."/>
        </authorList>
    </citation>
    <scope>NUCLEOTIDE SEQUENCE</scope>
    <source>
        <strain evidence="2">AH 44721</strain>
    </source>
</reference>
<dbReference type="Proteomes" id="UP000724874">
    <property type="component" value="Unassembled WGS sequence"/>
</dbReference>
<dbReference type="EMBL" id="JADNYJ010000269">
    <property type="protein sequence ID" value="KAF8872390.1"/>
    <property type="molecule type" value="Genomic_DNA"/>
</dbReference>
<organism evidence="2 3">
    <name type="scientific">Gymnopilus junonius</name>
    <name type="common">Spectacular rustgill mushroom</name>
    <name type="synonym">Gymnopilus spectabilis subsp. junonius</name>
    <dbReference type="NCBI Taxonomy" id="109634"/>
    <lineage>
        <taxon>Eukaryota</taxon>
        <taxon>Fungi</taxon>
        <taxon>Dikarya</taxon>
        <taxon>Basidiomycota</taxon>
        <taxon>Agaricomycotina</taxon>
        <taxon>Agaricomycetes</taxon>
        <taxon>Agaricomycetidae</taxon>
        <taxon>Agaricales</taxon>
        <taxon>Agaricineae</taxon>
        <taxon>Hymenogastraceae</taxon>
        <taxon>Gymnopilus</taxon>
    </lineage>
</organism>
<evidence type="ECO:0000313" key="2">
    <source>
        <dbReference type="EMBL" id="KAF8872390.1"/>
    </source>
</evidence>
<dbReference type="PANTHER" id="PTHR19959">
    <property type="entry name" value="KINESIN LIGHT CHAIN"/>
    <property type="match status" value="1"/>
</dbReference>
<protein>
    <submittedName>
        <fullName evidence="2">CHAT domain-containing protein</fullName>
    </submittedName>
</protein>
<name>A0A9P5N9J6_GYMJU</name>
<dbReference type="OrthoDB" id="9991317at2759"/>
<sequence length="1235" mass="137718">MSNNAPGDDPDIGLYIREIVVECSPEDKDKTELLWLTLLIIDRPIRRLNLEKVSPTTWKPKDDVEISIPTHELFLVAYSEGPQAGDRGQIRIDISDLSARALEQNGMQPGRYAKLRFDPSEGSPGLRLSFEVYNSEVKKGLNKRQELTHLEDSNPSDIYGVIQRLKDAVEEFKKTHNEEVISMAIKAYDEAIACLSAGDIRLTKFLHDLAKGHYLHFAAFGHISDINEAISKWQAAAAVTPDGHENLPGLLNNIGTSLCSRFERIGEIEDLSDAIQLQRKAVELTPVGHADLPGRLNNLGNSILCRFEKTREMSDISESIRLQQKAVELTPVGHADLPSRLNNLGSSFLRWFEQTGEMTDISESIRLQQKAVELTPVGRADLPRQLNNLGNSFLRRFERTGEMADISESIRLQQTAVELTPVGHADLPSQLNNLGSSFLRQFERTGEMTDISESIRLQQTAVELTPVGHADLPHWLNNLGHSFLRRFERTGEMTDISESIRLRQTAVELTPVGHADLPSQLNNLGGSFLCQFERTREMSDISESIRLHQTAVELTPVGHADLPHWLNNLGHSFLRRFEQTGEMTDISESIRLRQTAVELTPVGHADLPSQLKNLGGTFLRRFERTGKMTDISESIRLQQTAVELTPVGHADLPGQLNNLGGSFLRHFEHSENLESFDLAVLNFRLSANSHTGSPLISIILHLLSVIAGLDNTVKRRHDLLIDSSQLPIVAAAAALSVNRPDRALEWLEQGRCIVWNQINQLRTPVEDLHAFNPTLADKFTSISKQLEYAGSRIDPRHTEGTLSMGAKISLENEAYNHLKLAKERDEVLASIRNIPGFENFLLPRKCVDLMSTFPEDGPVVIINGDEDRCDALALMHGCDEPLHIPLEQFSYEKARSIAERLRKYLSFLRLRSRYSDEAASNPRAVRRAKQPDPQNTIQELLHTLWTDLVEPILKSLAMTIRDDGNDLPRIWWCPTGPFAFLPIHAAGIYGKGVAKGNCLADFSISSYIPSLSILDKLRSRKNPNTTNHGVLLVSQPDTPNLQPISCTVKEVQRTREELNKRGIRSALYNSKDATARVVLESLESFSCVHLACHASQGTNNPMESSVYLYDKPLTLAEIMKKDLPNADLAFMSACQTSVGDEKLPEEAVHLAAGMLAAGYRSVVATMWSISDEHAPYVAEKFYESLLSKSSDEGGVKLDGGGAAQALHVATRRLREKLGDSDKDLLYWIPYIHVGI</sequence>